<organism evidence="2 3">
    <name type="scientific">Tranquillimonas alkanivorans</name>
    <dbReference type="NCBI Taxonomy" id="441119"/>
    <lineage>
        <taxon>Bacteria</taxon>
        <taxon>Pseudomonadati</taxon>
        <taxon>Pseudomonadota</taxon>
        <taxon>Alphaproteobacteria</taxon>
        <taxon>Rhodobacterales</taxon>
        <taxon>Roseobacteraceae</taxon>
        <taxon>Tranquillimonas</taxon>
    </lineage>
</organism>
<evidence type="ECO:0000259" key="1">
    <source>
        <dbReference type="PROSITE" id="PS51704"/>
    </source>
</evidence>
<feature type="domain" description="GP-PDE" evidence="1">
    <location>
        <begin position="15"/>
        <end position="247"/>
    </location>
</feature>
<dbReference type="CDD" id="cd08561">
    <property type="entry name" value="GDPD_cytoplasmic_ScUgpQ2_like"/>
    <property type="match status" value="1"/>
</dbReference>
<evidence type="ECO:0000313" key="2">
    <source>
        <dbReference type="EMBL" id="SFP62366.1"/>
    </source>
</evidence>
<reference evidence="2 3" key="1">
    <citation type="submission" date="2016-10" db="EMBL/GenBank/DDBJ databases">
        <authorList>
            <person name="de Groot N.N."/>
        </authorList>
    </citation>
    <scope>NUCLEOTIDE SEQUENCE [LARGE SCALE GENOMIC DNA]</scope>
    <source>
        <strain evidence="2 3">DSM 19547</strain>
    </source>
</reference>
<dbReference type="PROSITE" id="PS51704">
    <property type="entry name" value="GP_PDE"/>
    <property type="match status" value="1"/>
</dbReference>
<dbReference type="Pfam" id="PF03009">
    <property type="entry name" value="GDPD"/>
    <property type="match status" value="1"/>
</dbReference>
<dbReference type="SUPFAM" id="SSF51695">
    <property type="entry name" value="PLC-like phosphodiesterases"/>
    <property type="match status" value="1"/>
</dbReference>
<dbReference type="PANTHER" id="PTHR46211:SF1">
    <property type="entry name" value="GLYCEROPHOSPHODIESTER PHOSPHODIESTERASE, CYTOPLASMIC"/>
    <property type="match status" value="1"/>
</dbReference>
<dbReference type="Proteomes" id="UP000199356">
    <property type="component" value="Unassembled WGS sequence"/>
</dbReference>
<dbReference type="GO" id="GO:0008081">
    <property type="term" value="F:phosphoric diester hydrolase activity"/>
    <property type="evidence" value="ECO:0007669"/>
    <property type="project" value="InterPro"/>
</dbReference>
<dbReference type="PANTHER" id="PTHR46211">
    <property type="entry name" value="GLYCEROPHOSPHORYL DIESTER PHOSPHODIESTERASE"/>
    <property type="match status" value="1"/>
</dbReference>
<gene>
    <name evidence="2" type="ORF">SAMN04488047_109105</name>
</gene>
<protein>
    <submittedName>
        <fullName evidence="2">Glycerophosphoryl diester phosphodiesterase</fullName>
    </submittedName>
</protein>
<keyword evidence="3" id="KW-1185">Reference proteome</keyword>
<dbReference type="GO" id="GO:0006629">
    <property type="term" value="P:lipid metabolic process"/>
    <property type="evidence" value="ECO:0007669"/>
    <property type="project" value="InterPro"/>
</dbReference>
<dbReference type="Gene3D" id="3.20.20.190">
    <property type="entry name" value="Phosphatidylinositol (PI) phosphodiesterase"/>
    <property type="match status" value="1"/>
</dbReference>
<accession>A0A1I5RWK6</accession>
<dbReference type="OrthoDB" id="1854250at2"/>
<dbReference type="InterPro" id="IPR017946">
    <property type="entry name" value="PLC-like_Pdiesterase_TIM-brl"/>
</dbReference>
<dbReference type="EMBL" id="FOXA01000009">
    <property type="protein sequence ID" value="SFP62366.1"/>
    <property type="molecule type" value="Genomic_DNA"/>
</dbReference>
<name>A0A1I5RWK6_9RHOB</name>
<dbReference type="RefSeq" id="WP_093422327.1">
    <property type="nucleotide sequence ID" value="NZ_FOXA01000009.1"/>
</dbReference>
<evidence type="ECO:0000313" key="3">
    <source>
        <dbReference type="Proteomes" id="UP000199356"/>
    </source>
</evidence>
<dbReference type="InterPro" id="IPR030395">
    <property type="entry name" value="GP_PDE_dom"/>
</dbReference>
<dbReference type="STRING" id="441119.SAMN04488047_109105"/>
<proteinExistence type="predicted"/>
<sequence>MRPAATHPFLDHPHPLAFAHRGAAGPAEENTMPAIERAVALGYVYIETDVQATRDGVAVLFHDETLERLLRVPGRVRDLTWDELRNLRMPSGASVARLDDVMRAFPDRRFNLDAKTDAAVEPMARTIADLDACDRVCVGSFSAERTARLRELLGGRLCWSPARGGIARLWLAGWGLPMPNLRFHAAQIPPEHRGIPLTTRRVLRAAHRRGIQVHVWTIDAPDEMERLLDLGVDGLMTDRPEVLKDVLVRRGQWGGD</sequence>
<dbReference type="AlphaFoldDB" id="A0A1I5RWK6"/>